<evidence type="ECO:0000256" key="2">
    <source>
        <dbReference type="SAM" id="SignalP"/>
    </source>
</evidence>
<comment type="caution">
    <text evidence="3">The sequence shown here is derived from an EMBL/GenBank/DDBJ whole genome shotgun (WGS) entry which is preliminary data.</text>
</comment>
<feature type="region of interest" description="Disordered" evidence="1">
    <location>
        <begin position="70"/>
        <end position="95"/>
    </location>
</feature>
<name>A0AAN9LLI1_PHACN</name>
<dbReference type="PANTHER" id="PTHR34207">
    <property type="entry name" value="PROTEIN BIC1"/>
    <property type="match status" value="1"/>
</dbReference>
<evidence type="ECO:0000256" key="1">
    <source>
        <dbReference type="SAM" id="MobiDB-lite"/>
    </source>
</evidence>
<accession>A0AAN9LLI1</accession>
<dbReference type="InterPro" id="IPR040374">
    <property type="entry name" value="BIC"/>
</dbReference>
<dbReference type="CDD" id="cd22645">
    <property type="entry name" value="BIC1_CID"/>
    <property type="match status" value="1"/>
</dbReference>
<feature type="signal peptide" evidence="2">
    <location>
        <begin position="1"/>
        <end position="28"/>
    </location>
</feature>
<dbReference type="Proteomes" id="UP001374584">
    <property type="component" value="Unassembled WGS sequence"/>
</dbReference>
<keyword evidence="4" id="KW-1185">Reference proteome</keyword>
<proteinExistence type="predicted"/>
<dbReference type="EMBL" id="JAYMYR010000010">
    <property type="protein sequence ID" value="KAK7335633.1"/>
    <property type="molecule type" value="Genomic_DNA"/>
</dbReference>
<organism evidence="3 4">
    <name type="scientific">Phaseolus coccineus</name>
    <name type="common">Scarlet runner bean</name>
    <name type="synonym">Phaseolus multiflorus</name>
    <dbReference type="NCBI Taxonomy" id="3886"/>
    <lineage>
        <taxon>Eukaryota</taxon>
        <taxon>Viridiplantae</taxon>
        <taxon>Streptophyta</taxon>
        <taxon>Embryophyta</taxon>
        <taxon>Tracheophyta</taxon>
        <taxon>Spermatophyta</taxon>
        <taxon>Magnoliopsida</taxon>
        <taxon>eudicotyledons</taxon>
        <taxon>Gunneridae</taxon>
        <taxon>Pentapetalae</taxon>
        <taxon>rosids</taxon>
        <taxon>fabids</taxon>
        <taxon>Fabales</taxon>
        <taxon>Fabaceae</taxon>
        <taxon>Papilionoideae</taxon>
        <taxon>50 kb inversion clade</taxon>
        <taxon>NPAAA clade</taxon>
        <taxon>indigoferoid/millettioid clade</taxon>
        <taxon>Phaseoleae</taxon>
        <taxon>Phaseolus</taxon>
    </lineage>
</organism>
<evidence type="ECO:0008006" key="5">
    <source>
        <dbReference type="Google" id="ProtNLM"/>
    </source>
</evidence>
<dbReference type="PANTHER" id="PTHR34207:SF17">
    <property type="entry name" value="PROTEIN BIC2"/>
    <property type="match status" value="1"/>
</dbReference>
<dbReference type="GO" id="GO:0009785">
    <property type="term" value="P:blue light signaling pathway"/>
    <property type="evidence" value="ECO:0007669"/>
    <property type="project" value="InterPro"/>
</dbReference>
<gene>
    <name evidence="3" type="ORF">VNO80_27575</name>
</gene>
<sequence length="170" mass="19261">MYYKTPTQCHSLLTLSFLSLTLLPSATTLHLSMEGNSFSHNMPACCSTKLIISPSSTSFSLEPNEMLKNNTRECKSSDARDNDDKVKDQEEGHSENIGEVGVEETGREKLKRLREEVMMEKINIPEDWGQERKLKDWIDCTMFDAFLAPHSLIVSARDALCMQSKVTKIK</sequence>
<evidence type="ECO:0000313" key="4">
    <source>
        <dbReference type="Proteomes" id="UP001374584"/>
    </source>
</evidence>
<keyword evidence="2" id="KW-0732">Signal</keyword>
<evidence type="ECO:0000313" key="3">
    <source>
        <dbReference type="EMBL" id="KAK7335633.1"/>
    </source>
</evidence>
<feature type="chain" id="PRO_5043038905" description="Protein BIC1" evidence="2">
    <location>
        <begin position="29"/>
        <end position="170"/>
    </location>
</feature>
<dbReference type="AlphaFoldDB" id="A0AAN9LLI1"/>
<reference evidence="3 4" key="1">
    <citation type="submission" date="2024-01" db="EMBL/GenBank/DDBJ databases">
        <title>The genomes of 5 underutilized Papilionoideae crops provide insights into root nodulation and disease resistanc.</title>
        <authorList>
            <person name="Jiang F."/>
        </authorList>
    </citation>
    <scope>NUCLEOTIDE SEQUENCE [LARGE SCALE GENOMIC DNA]</scope>
    <source>
        <strain evidence="3">JINMINGXINNONG_FW02</strain>
        <tissue evidence="3">Leaves</tissue>
    </source>
</reference>
<protein>
    <recommendedName>
        <fullName evidence="5">Protein BIC1</fullName>
    </recommendedName>
</protein>